<dbReference type="RefSeq" id="WP_205307912.1">
    <property type="nucleotide sequence ID" value="NZ_BAAAVF010000007.1"/>
</dbReference>
<reference evidence="4 5" key="1">
    <citation type="submission" date="2021-01" db="EMBL/GenBank/DDBJ databases">
        <title>Sequencing the genomes of 1000 actinobacteria strains.</title>
        <authorList>
            <person name="Klenk H.-P."/>
        </authorList>
    </citation>
    <scope>NUCLEOTIDE SEQUENCE [LARGE SCALE GENOMIC DNA]</scope>
    <source>
        <strain evidence="4 5">DSM 46000</strain>
    </source>
</reference>
<dbReference type="InterPro" id="IPR029058">
    <property type="entry name" value="AB_hydrolase_fold"/>
</dbReference>
<feature type="compositionally biased region" description="Basic and acidic residues" evidence="2">
    <location>
        <begin position="164"/>
        <end position="175"/>
    </location>
</feature>
<dbReference type="SUPFAM" id="SSF53474">
    <property type="entry name" value="alpha/beta-Hydrolases"/>
    <property type="match status" value="1"/>
</dbReference>
<evidence type="ECO:0000256" key="2">
    <source>
        <dbReference type="SAM" id="MobiDB-lite"/>
    </source>
</evidence>
<feature type="region of interest" description="Disordered" evidence="2">
    <location>
        <begin position="149"/>
        <end position="175"/>
    </location>
</feature>
<dbReference type="PANTHER" id="PTHR48081">
    <property type="entry name" value="AB HYDROLASE SUPERFAMILY PROTEIN C4A8.06C"/>
    <property type="match status" value="1"/>
</dbReference>
<dbReference type="Proteomes" id="UP000698059">
    <property type="component" value="Unassembled WGS sequence"/>
</dbReference>
<comment type="caution">
    <text evidence="4">The sequence shown here is derived from an EMBL/GenBank/DDBJ whole genome shotgun (WGS) entry which is preliminary data.</text>
</comment>
<organism evidence="4 5">
    <name type="scientific">Oerskovia jenensis</name>
    <dbReference type="NCBI Taxonomy" id="162169"/>
    <lineage>
        <taxon>Bacteria</taxon>
        <taxon>Bacillati</taxon>
        <taxon>Actinomycetota</taxon>
        <taxon>Actinomycetes</taxon>
        <taxon>Micrococcales</taxon>
        <taxon>Cellulomonadaceae</taxon>
        <taxon>Oerskovia</taxon>
    </lineage>
</organism>
<keyword evidence="1" id="KW-0378">Hydrolase</keyword>
<sequence>MPIGYLVPVLLVACCTTASLSPARRPPRLGRLSFRMSVLVNEQPFALLLVLGAVTAWALAEGDLGSTGGRVGLALAVLTAFGLLVVARRGLLAVPALDRALVDGLRTRPGRVTTRGLPWTRILLAPFAVRRRDVERLADLLYGADEHGGGGGGGEVGGGGSEEVGNRDSRGREHRLDVYRPRSRPADGPTLVYFHGGGYVSGRKELEARAMLSHLASQGWVCVSANYGLRPTTNFPGHLVDAKRVLAWVQARGAAYGADPHRVLVAGSSAGAHLASLAALTPGDPRFQPGFEDSDTSVAGVVCLYGYFGEYYGSGRDRGVESAPGDYLRSDAPPFLVVHGDQDTLVAVEGARRFVADLREVSAGPVVYAELPGAQHGFDLFHSVRFDAVVTAVEEFAGRVVATRDRAPEASVERREES</sequence>
<dbReference type="Gene3D" id="3.40.50.1820">
    <property type="entry name" value="alpha/beta hydrolase"/>
    <property type="match status" value="1"/>
</dbReference>
<evidence type="ECO:0000313" key="4">
    <source>
        <dbReference type="EMBL" id="MBM7480093.1"/>
    </source>
</evidence>
<dbReference type="InterPro" id="IPR050300">
    <property type="entry name" value="GDXG_lipolytic_enzyme"/>
</dbReference>
<feature type="domain" description="BD-FAE-like" evidence="3">
    <location>
        <begin position="176"/>
        <end position="306"/>
    </location>
</feature>
<dbReference type="Pfam" id="PF20434">
    <property type="entry name" value="BD-FAE"/>
    <property type="match status" value="1"/>
</dbReference>
<evidence type="ECO:0000259" key="3">
    <source>
        <dbReference type="Pfam" id="PF20434"/>
    </source>
</evidence>
<name>A0ABS2LJ03_9CELL</name>
<feature type="compositionally biased region" description="Gly residues" evidence="2">
    <location>
        <begin position="149"/>
        <end position="162"/>
    </location>
</feature>
<dbReference type="InterPro" id="IPR049492">
    <property type="entry name" value="BD-FAE-like_dom"/>
</dbReference>
<gene>
    <name evidence="4" type="ORF">JOD49_003013</name>
</gene>
<accession>A0ABS2LJ03</accession>
<proteinExistence type="predicted"/>
<keyword evidence="5" id="KW-1185">Reference proteome</keyword>
<dbReference type="PANTHER" id="PTHR48081:SF33">
    <property type="entry name" value="KYNURENINE FORMAMIDASE"/>
    <property type="match status" value="1"/>
</dbReference>
<evidence type="ECO:0000313" key="5">
    <source>
        <dbReference type="Proteomes" id="UP000698059"/>
    </source>
</evidence>
<dbReference type="EMBL" id="JAFBBO010000001">
    <property type="protein sequence ID" value="MBM7480093.1"/>
    <property type="molecule type" value="Genomic_DNA"/>
</dbReference>
<evidence type="ECO:0000256" key="1">
    <source>
        <dbReference type="ARBA" id="ARBA00022801"/>
    </source>
</evidence>
<protein>
    <submittedName>
        <fullName evidence="4">Acetyl esterase/lipase</fullName>
    </submittedName>
</protein>